<keyword evidence="3" id="KW-1185">Reference proteome</keyword>
<feature type="region of interest" description="Disordered" evidence="1">
    <location>
        <begin position="1"/>
        <end position="37"/>
    </location>
</feature>
<gene>
    <name evidence="2" type="ORF">VHEMI05867</name>
</gene>
<accession>A0A0A1T5H4</accession>
<evidence type="ECO:0000313" key="2">
    <source>
        <dbReference type="EMBL" id="CEJ90059.1"/>
    </source>
</evidence>
<dbReference type="EMBL" id="CDHN01000003">
    <property type="protein sequence ID" value="CEJ90059.1"/>
    <property type="molecule type" value="Genomic_DNA"/>
</dbReference>
<evidence type="ECO:0000313" key="3">
    <source>
        <dbReference type="Proteomes" id="UP000039046"/>
    </source>
</evidence>
<sequence length="123" mass="14087">MTIGQGTKLGHHKNRRHPVAKRDQPASNEDDSDSSYYSELSELQQEEMFTPPEKALRTYCGLETNNVFIFVIDDDGSPKVYSNQKDALSKGVLEQYFDPEAYFDISVDQQCQEYQQAEKRPSS</sequence>
<feature type="compositionally biased region" description="Basic residues" evidence="1">
    <location>
        <begin position="9"/>
        <end position="19"/>
    </location>
</feature>
<dbReference type="Proteomes" id="UP000039046">
    <property type="component" value="Unassembled WGS sequence"/>
</dbReference>
<name>A0A0A1T5H4_9HYPO</name>
<dbReference type="AlphaFoldDB" id="A0A0A1T5H4"/>
<evidence type="ECO:0000256" key="1">
    <source>
        <dbReference type="SAM" id="MobiDB-lite"/>
    </source>
</evidence>
<proteinExistence type="predicted"/>
<dbReference type="HOGENOM" id="CLU_2016809_0_0_1"/>
<reference evidence="2 3" key="1">
    <citation type="journal article" date="2015" name="Genome Announc.">
        <title>Draft Genome Sequence and Gene Annotation of the Entomopathogenic Fungus Verticillium hemipterigenum.</title>
        <authorList>
            <person name="Horn F."/>
            <person name="Habel A."/>
            <person name="Scharf D.H."/>
            <person name="Dworschak J."/>
            <person name="Brakhage A.A."/>
            <person name="Guthke R."/>
            <person name="Hertweck C."/>
            <person name="Linde J."/>
        </authorList>
    </citation>
    <scope>NUCLEOTIDE SEQUENCE [LARGE SCALE GENOMIC DNA]</scope>
</reference>
<protein>
    <submittedName>
        <fullName evidence="2">Uncharacterized protein</fullName>
    </submittedName>
</protein>
<organism evidence="2 3">
    <name type="scientific">[Torrubiella] hemipterigena</name>
    <dbReference type="NCBI Taxonomy" id="1531966"/>
    <lineage>
        <taxon>Eukaryota</taxon>
        <taxon>Fungi</taxon>
        <taxon>Dikarya</taxon>
        <taxon>Ascomycota</taxon>
        <taxon>Pezizomycotina</taxon>
        <taxon>Sordariomycetes</taxon>
        <taxon>Hypocreomycetidae</taxon>
        <taxon>Hypocreales</taxon>
        <taxon>Clavicipitaceae</taxon>
        <taxon>Clavicipitaceae incertae sedis</taxon>
        <taxon>'Torrubiella' clade</taxon>
    </lineage>
</organism>